<dbReference type="InterPro" id="IPR002376">
    <property type="entry name" value="Formyl_transf_N"/>
</dbReference>
<dbReference type="NCBIfam" id="TIGR00460">
    <property type="entry name" value="fmt"/>
    <property type="match status" value="1"/>
</dbReference>
<dbReference type="AlphaFoldDB" id="H5TI67"/>
<evidence type="ECO:0000256" key="5">
    <source>
        <dbReference type="HAMAP-Rule" id="MF_00182"/>
    </source>
</evidence>
<protein>
    <recommendedName>
        <fullName evidence="2 5">Methionyl-tRNA formyltransferase</fullName>
        <ecNumber evidence="2 5">2.1.2.9</ecNumber>
    </recommendedName>
</protein>
<dbReference type="GO" id="GO:0004479">
    <property type="term" value="F:methionyl-tRNA formyltransferase activity"/>
    <property type="evidence" value="ECO:0007669"/>
    <property type="project" value="UniProtKB-UniRule"/>
</dbReference>
<evidence type="ECO:0000313" key="9">
    <source>
        <dbReference type="Proteomes" id="UP000005038"/>
    </source>
</evidence>
<name>H5TI67_GORO1</name>
<evidence type="ECO:0000256" key="2">
    <source>
        <dbReference type="ARBA" id="ARBA00012261"/>
    </source>
</evidence>
<dbReference type="SUPFAM" id="SSF50486">
    <property type="entry name" value="FMT C-terminal domain-like"/>
    <property type="match status" value="1"/>
</dbReference>
<dbReference type="InterPro" id="IPR044135">
    <property type="entry name" value="Met-tRNA-FMT_C"/>
</dbReference>
<dbReference type="InterPro" id="IPR011034">
    <property type="entry name" value="Formyl_transferase-like_C_sf"/>
</dbReference>
<dbReference type="InterPro" id="IPR036477">
    <property type="entry name" value="Formyl_transf_N_sf"/>
</dbReference>
<comment type="catalytic activity">
    <reaction evidence="5">
        <text>L-methionyl-tRNA(fMet) + (6R)-10-formyltetrahydrofolate = N-formyl-L-methionyl-tRNA(fMet) + (6S)-5,6,7,8-tetrahydrofolate + H(+)</text>
        <dbReference type="Rhea" id="RHEA:24380"/>
        <dbReference type="Rhea" id="RHEA-COMP:9952"/>
        <dbReference type="Rhea" id="RHEA-COMP:9953"/>
        <dbReference type="ChEBI" id="CHEBI:15378"/>
        <dbReference type="ChEBI" id="CHEBI:57453"/>
        <dbReference type="ChEBI" id="CHEBI:78530"/>
        <dbReference type="ChEBI" id="CHEBI:78844"/>
        <dbReference type="ChEBI" id="CHEBI:195366"/>
        <dbReference type="EC" id="2.1.2.9"/>
    </reaction>
</comment>
<evidence type="ECO:0000313" key="8">
    <source>
        <dbReference type="EMBL" id="GAB33175.1"/>
    </source>
</evidence>
<dbReference type="CDD" id="cd08646">
    <property type="entry name" value="FMT_core_Met-tRNA-FMT_N"/>
    <property type="match status" value="1"/>
</dbReference>
<dbReference type="InterPro" id="IPR005794">
    <property type="entry name" value="Fmt"/>
</dbReference>
<dbReference type="EMBL" id="BAFB01000048">
    <property type="protein sequence ID" value="GAB33175.1"/>
    <property type="molecule type" value="Genomic_DNA"/>
</dbReference>
<evidence type="ECO:0000256" key="3">
    <source>
        <dbReference type="ARBA" id="ARBA00022679"/>
    </source>
</evidence>
<evidence type="ECO:0000259" key="6">
    <source>
        <dbReference type="Pfam" id="PF00551"/>
    </source>
</evidence>
<proteinExistence type="inferred from homology"/>
<evidence type="ECO:0000256" key="4">
    <source>
        <dbReference type="ARBA" id="ARBA00022917"/>
    </source>
</evidence>
<evidence type="ECO:0000256" key="1">
    <source>
        <dbReference type="ARBA" id="ARBA00010699"/>
    </source>
</evidence>
<comment type="function">
    <text evidence="5">Attaches a formyl group to the free amino group of methionyl-tRNA(fMet). The formyl group appears to play a dual role in the initiator identity of N-formylmethionyl-tRNA by promoting its recognition by IF2 and preventing the misappropriation of this tRNA by the elongation apparatus.</text>
</comment>
<dbReference type="FunFam" id="3.40.50.12230:FF:000001">
    <property type="entry name" value="Methionyl-tRNA formyltransferase"/>
    <property type="match status" value="1"/>
</dbReference>
<dbReference type="InterPro" id="IPR041711">
    <property type="entry name" value="Met-tRNA-FMT_N"/>
</dbReference>
<dbReference type="HAMAP" id="MF_00182">
    <property type="entry name" value="Formyl_trans"/>
    <property type="match status" value="1"/>
</dbReference>
<evidence type="ECO:0000259" key="7">
    <source>
        <dbReference type="Pfam" id="PF02911"/>
    </source>
</evidence>
<gene>
    <name evidence="5 8" type="primary">fmt</name>
    <name evidence="8" type="ORF">GOOTI_048_00030</name>
</gene>
<dbReference type="Pfam" id="PF02911">
    <property type="entry name" value="Formyl_trans_C"/>
    <property type="match status" value="1"/>
</dbReference>
<dbReference type="GO" id="GO:0005829">
    <property type="term" value="C:cytosol"/>
    <property type="evidence" value="ECO:0007669"/>
    <property type="project" value="TreeGrafter"/>
</dbReference>
<sequence>MRVTTSKEQDVRIVFAGTPEVAVPSLQRLIESPDHEVVGVISRPDAVAGRGRKVSRSPVAELADANGIEVITPRRMAEPDVADTLRGWQPDVGAVVAYGGLIPPDVLGIPTHGWINLHFSVLPAWRGAAPVQAAIAAGDETTGASTFLLEKGLDTGPVYGVLTEMIRPADTSGELLERLARAGSGLLMSTVDGIAAGALSPVPQPADGVSHAPKVEVDDARVRWDLPAHLVDRRIRAHTPAPGAWTTLGDARVKIGPVDLVEGDDPAAPTELAPGRVAVTKKAVFVGTGTGPVRLGWVQPPGKKQMPATDWARGARLDDETVLA</sequence>
<dbReference type="Proteomes" id="UP000005038">
    <property type="component" value="Unassembled WGS sequence"/>
</dbReference>
<reference evidence="8" key="1">
    <citation type="submission" date="2012-02" db="EMBL/GenBank/DDBJ databases">
        <title>Whole genome shotgun sequence of Gordonia otitidis NBRC 100426.</title>
        <authorList>
            <person name="Yoshida I."/>
            <person name="Hosoyama A."/>
            <person name="Tsuchikane K."/>
            <person name="Katsumata H."/>
            <person name="Yamazaki S."/>
            <person name="Fujita N."/>
        </authorList>
    </citation>
    <scope>NUCLEOTIDE SEQUENCE [LARGE SCALE GENOMIC DNA]</scope>
    <source>
        <strain evidence="8">NBRC 100426</strain>
    </source>
</reference>
<feature type="binding site" evidence="5">
    <location>
        <begin position="120"/>
        <end position="123"/>
    </location>
    <ligand>
        <name>(6S)-5,6,7,8-tetrahydrofolate</name>
        <dbReference type="ChEBI" id="CHEBI:57453"/>
    </ligand>
</feature>
<dbReference type="SUPFAM" id="SSF53328">
    <property type="entry name" value="Formyltransferase"/>
    <property type="match status" value="1"/>
</dbReference>
<dbReference type="EC" id="2.1.2.9" evidence="2 5"/>
<keyword evidence="3 5" id="KW-0808">Transferase</keyword>
<organism evidence="8 9">
    <name type="scientific">Gordonia otitidis (strain DSM 44809 / CCUG 52243 / JCM 12355 / NBRC 100426 / IFM 10032)</name>
    <dbReference type="NCBI Taxonomy" id="1108044"/>
    <lineage>
        <taxon>Bacteria</taxon>
        <taxon>Bacillati</taxon>
        <taxon>Actinomycetota</taxon>
        <taxon>Actinomycetes</taxon>
        <taxon>Mycobacteriales</taxon>
        <taxon>Gordoniaceae</taxon>
        <taxon>Gordonia</taxon>
    </lineage>
</organism>
<dbReference type="PANTHER" id="PTHR11138:SF5">
    <property type="entry name" value="METHIONYL-TRNA FORMYLTRANSFERASE, MITOCHONDRIAL"/>
    <property type="match status" value="1"/>
</dbReference>
<comment type="similarity">
    <text evidence="1 5">Belongs to the Fmt family.</text>
</comment>
<feature type="domain" description="Formyl transferase N-terminal" evidence="6">
    <location>
        <begin position="12"/>
        <end position="190"/>
    </location>
</feature>
<dbReference type="CDD" id="cd08704">
    <property type="entry name" value="Met_tRNA_FMT_C"/>
    <property type="match status" value="1"/>
</dbReference>
<dbReference type="PANTHER" id="PTHR11138">
    <property type="entry name" value="METHIONYL-TRNA FORMYLTRANSFERASE"/>
    <property type="match status" value="1"/>
</dbReference>
<comment type="caution">
    <text evidence="8">The sequence shown here is derived from an EMBL/GenBank/DDBJ whole genome shotgun (WGS) entry which is preliminary data.</text>
</comment>
<dbReference type="Gene3D" id="3.40.50.12230">
    <property type="match status" value="1"/>
</dbReference>
<feature type="domain" description="Formyl transferase C-terminal" evidence="7">
    <location>
        <begin position="215"/>
        <end position="315"/>
    </location>
</feature>
<keyword evidence="9" id="KW-1185">Reference proteome</keyword>
<dbReference type="STRING" id="1108044.GOOTI_048_00030"/>
<accession>H5TI67</accession>
<dbReference type="Pfam" id="PF00551">
    <property type="entry name" value="Formyl_trans_N"/>
    <property type="match status" value="1"/>
</dbReference>
<dbReference type="InterPro" id="IPR005793">
    <property type="entry name" value="Formyl_trans_C"/>
</dbReference>
<keyword evidence="4 5" id="KW-0648">Protein biosynthesis</keyword>